<gene>
    <name evidence="2" type="ORF">LYPA_23C018178</name>
</gene>
<evidence type="ECO:0000313" key="2">
    <source>
        <dbReference type="EMBL" id="VFV27886.1"/>
    </source>
</evidence>
<dbReference type="AlphaFoldDB" id="A0A485N7J9"/>
<evidence type="ECO:0000256" key="1">
    <source>
        <dbReference type="SAM" id="MobiDB-lite"/>
    </source>
</evidence>
<feature type="non-terminal residue" evidence="2">
    <location>
        <position position="71"/>
    </location>
</feature>
<dbReference type="Proteomes" id="UP000386466">
    <property type="component" value="Unassembled WGS sequence"/>
</dbReference>
<feature type="region of interest" description="Disordered" evidence="1">
    <location>
        <begin position="1"/>
        <end position="29"/>
    </location>
</feature>
<keyword evidence="3" id="KW-1185">Reference proteome</keyword>
<protein>
    <submittedName>
        <fullName evidence="2">Uncharacterized protein</fullName>
    </submittedName>
</protein>
<dbReference type="EMBL" id="CAAGRJ010010529">
    <property type="protein sequence ID" value="VFV27886.1"/>
    <property type="molecule type" value="Genomic_DNA"/>
</dbReference>
<name>A0A485N7J9_LYNPA</name>
<proteinExistence type="predicted"/>
<sequence length="71" mass="7543">MTSQSSTSMSARAASSSTSPQAPSTLPSSARQMELCSVKICAAIPPSRTAWCWPKDAEEKDLRTGTLLPQD</sequence>
<accession>A0A485N7J9</accession>
<reference evidence="2 3" key="1">
    <citation type="submission" date="2019-01" db="EMBL/GenBank/DDBJ databases">
        <authorList>
            <person name="Alioto T."/>
            <person name="Alioto T."/>
        </authorList>
    </citation>
    <scope>NUCLEOTIDE SEQUENCE [LARGE SCALE GENOMIC DNA]</scope>
</reference>
<evidence type="ECO:0000313" key="3">
    <source>
        <dbReference type="Proteomes" id="UP000386466"/>
    </source>
</evidence>
<organism evidence="2 3">
    <name type="scientific">Lynx pardinus</name>
    <name type="common">Iberian lynx</name>
    <name type="synonym">Felis pardina</name>
    <dbReference type="NCBI Taxonomy" id="191816"/>
    <lineage>
        <taxon>Eukaryota</taxon>
        <taxon>Metazoa</taxon>
        <taxon>Chordata</taxon>
        <taxon>Craniata</taxon>
        <taxon>Vertebrata</taxon>
        <taxon>Euteleostomi</taxon>
        <taxon>Mammalia</taxon>
        <taxon>Eutheria</taxon>
        <taxon>Laurasiatheria</taxon>
        <taxon>Carnivora</taxon>
        <taxon>Feliformia</taxon>
        <taxon>Felidae</taxon>
        <taxon>Felinae</taxon>
        <taxon>Lynx</taxon>
    </lineage>
</organism>